<evidence type="ECO:0000256" key="2">
    <source>
        <dbReference type="ARBA" id="ARBA00034247"/>
    </source>
</evidence>
<dbReference type="GO" id="GO:0052621">
    <property type="term" value="F:diguanylate cyclase activity"/>
    <property type="evidence" value="ECO:0007669"/>
    <property type="project" value="UniProtKB-EC"/>
</dbReference>
<protein>
    <recommendedName>
        <fullName evidence="1">diguanylate cyclase</fullName>
        <ecNumber evidence="1">2.7.7.65</ecNumber>
    </recommendedName>
</protein>
<keyword evidence="4" id="KW-1133">Transmembrane helix</keyword>
<dbReference type="GO" id="GO:0043709">
    <property type="term" value="P:cell adhesion involved in single-species biofilm formation"/>
    <property type="evidence" value="ECO:0007669"/>
    <property type="project" value="TreeGrafter"/>
</dbReference>
<dbReference type="EC" id="2.7.7.65" evidence="1"/>
<keyword evidence="4" id="KW-0812">Transmembrane</keyword>
<feature type="transmembrane region" description="Helical" evidence="4">
    <location>
        <begin position="20"/>
        <end position="41"/>
    </location>
</feature>
<dbReference type="SUPFAM" id="SSF55073">
    <property type="entry name" value="Nucleotide cyclase"/>
    <property type="match status" value="1"/>
</dbReference>
<evidence type="ECO:0000256" key="3">
    <source>
        <dbReference type="SAM" id="Coils"/>
    </source>
</evidence>
<dbReference type="GO" id="GO:0005886">
    <property type="term" value="C:plasma membrane"/>
    <property type="evidence" value="ECO:0007669"/>
    <property type="project" value="TreeGrafter"/>
</dbReference>
<dbReference type="PROSITE" id="PS50887">
    <property type="entry name" value="GGDEF"/>
    <property type="match status" value="1"/>
</dbReference>
<evidence type="ECO:0000256" key="4">
    <source>
        <dbReference type="SAM" id="Phobius"/>
    </source>
</evidence>
<dbReference type="NCBIfam" id="TIGR00254">
    <property type="entry name" value="GGDEF"/>
    <property type="match status" value="1"/>
</dbReference>
<name>A0A254TGX5_9BURK</name>
<dbReference type="EMBL" id="LSTO01000001">
    <property type="protein sequence ID" value="OWW21775.1"/>
    <property type="molecule type" value="Genomic_DNA"/>
</dbReference>
<dbReference type="InterPro" id="IPR043128">
    <property type="entry name" value="Rev_trsase/Diguanyl_cyclase"/>
</dbReference>
<sequence>MTDPVQQAAKPFRPLSRRVVAWALLYSTLVTLLMTAVLIGVDYHEERTAALDQLRFAAASYRKSLANSLWDLDMAAVRLQMDGLASFPMVGHAVLTTTIGQNVHAHKRSTALLLDHGSEHDPADSLSWREPLVSPFNPDLVVGHLHLYVDRPAFLHHIETGAMRILTGEAIKGLVLCLLIAWLIGRLVTRHLSHMAAQVAQLHPTALGQGLGLQRHERRHEDELDQLCGAFNQLNRQLAEYIDNKRTMEDELRQHRDRLSEMVGERTRSLERLRGFHGLIIRVLTRFINLPPGHANEAVDHGLSAFGDYFGARRCLLYTYNMEAHGFTVANAWPPLNDDSDWKGSFLSDDVLPRRMLADRRTRVWLCGDRKSNPEDLLPALLGCDAYTAVGVEVKGNTVGLLCLAGRAILQENENATLLELAARVSANMLDHKAAQMTLLDTQQALQKANRELHSLSRHDSLTGLANRRHFDEMKEVEFRRAIRADSPLSVLMVDIDEFKRYNDNYGHAQGDRCLQALAELLTPLFNRAGELLARLGGEEFVVLLPNTGPEQAQVLAERIREATWDAHIPHESSNVADRVTVSVGVACLKHGLHQDFDSLLQDADLALYRAKNGRNRTVLAE</sequence>
<evidence type="ECO:0000313" key="6">
    <source>
        <dbReference type="EMBL" id="OWW21775.1"/>
    </source>
</evidence>
<dbReference type="AlphaFoldDB" id="A0A254TGX5"/>
<dbReference type="InterPro" id="IPR000160">
    <property type="entry name" value="GGDEF_dom"/>
</dbReference>
<dbReference type="InterPro" id="IPR029787">
    <property type="entry name" value="Nucleotide_cyclase"/>
</dbReference>
<evidence type="ECO:0000313" key="7">
    <source>
        <dbReference type="Proteomes" id="UP000197535"/>
    </source>
</evidence>
<dbReference type="GO" id="GO:1902201">
    <property type="term" value="P:negative regulation of bacterial-type flagellum-dependent cell motility"/>
    <property type="evidence" value="ECO:0007669"/>
    <property type="project" value="TreeGrafter"/>
</dbReference>
<dbReference type="FunFam" id="3.30.70.270:FF:000001">
    <property type="entry name" value="Diguanylate cyclase domain protein"/>
    <property type="match status" value="1"/>
</dbReference>
<evidence type="ECO:0000259" key="5">
    <source>
        <dbReference type="PROSITE" id="PS50887"/>
    </source>
</evidence>
<keyword evidence="3" id="KW-0175">Coiled coil</keyword>
<keyword evidence="7" id="KW-1185">Reference proteome</keyword>
<gene>
    <name evidence="6" type="ORF">AYR66_22055</name>
</gene>
<organism evidence="6 7">
    <name type="scientific">Noviherbaspirillum denitrificans</name>
    <dbReference type="NCBI Taxonomy" id="1968433"/>
    <lineage>
        <taxon>Bacteria</taxon>
        <taxon>Pseudomonadati</taxon>
        <taxon>Pseudomonadota</taxon>
        <taxon>Betaproteobacteria</taxon>
        <taxon>Burkholderiales</taxon>
        <taxon>Oxalobacteraceae</taxon>
        <taxon>Noviherbaspirillum</taxon>
    </lineage>
</organism>
<dbReference type="PANTHER" id="PTHR45138:SF9">
    <property type="entry name" value="DIGUANYLATE CYCLASE DGCM-RELATED"/>
    <property type="match status" value="1"/>
</dbReference>
<dbReference type="PANTHER" id="PTHR45138">
    <property type="entry name" value="REGULATORY COMPONENTS OF SENSORY TRANSDUCTION SYSTEM"/>
    <property type="match status" value="1"/>
</dbReference>
<dbReference type="InterPro" id="IPR050469">
    <property type="entry name" value="Diguanylate_Cyclase"/>
</dbReference>
<dbReference type="Gene3D" id="3.30.70.270">
    <property type="match status" value="1"/>
</dbReference>
<feature type="coiled-coil region" evidence="3">
    <location>
        <begin position="432"/>
        <end position="459"/>
    </location>
</feature>
<comment type="catalytic activity">
    <reaction evidence="2">
        <text>2 GTP = 3',3'-c-di-GMP + 2 diphosphate</text>
        <dbReference type="Rhea" id="RHEA:24898"/>
        <dbReference type="ChEBI" id="CHEBI:33019"/>
        <dbReference type="ChEBI" id="CHEBI:37565"/>
        <dbReference type="ChEBI" id="CHEBI:58805"/>
        <dbReference type="EC" id="2.7.7.65"/>
    </reaction>
</comment>
<feature type="domain" description="GGDEF" evidence="5">
    <location>
        <begin position="487"/>
        <end position="622"/>
    </location>
</feature>
<dbReference type="RefSeq" id="WP_088708618.1">
    <property type="nucleotide sequence ID" value="NZ_LSTO01000001.1"/>
</dbReference>
<dbReference type="SMART" id="SM00267">
    <property type="entry name" value="GGDEF"/>
    <property type="match status" value="1"/>
</dbReference>
<comment type="caution">
    <text evidence="6">The sequence shown here is derived from an EMBL/GenBank/DDBJ whole genome shotgun (WGS) entry which is preliminary data.</text>
</comment>
<proteinExistence type="predicted"/>
<accession>A0A254TGX5</accession>
<keyword evidence="4" id="KW-0472">Membrane</keyword>
<dbReference type="Pfam" id="PF00990">
    <property type="entry name" value="GGDEF"/>
    <property type="match status" value="1"/>
</dbReference>
<dbReference type="Gene3D" id="6.10.340.10">
    <property type="match status" value="1"/>
</dbReference>
<reference evidence="6 7" key="1">
    <citation type="submission" date="2016-02" db="EMBL/GenBank/DDBJ databases">
        <authorList>
            <person name="Wen L."/>
            <person name="He K."/>
            <person name="Yang H."/>
        </authorList>
    </citation>
    <scope>NUCLEOTIDE SEQUENCE [LARGE SCALE GENOMIC DNA]</scope>
    <source>
        <strain evidence="6 7">TSA40</strain>
    </source>
</reference>
<feature type="coiled-coil region" evidence="3">
    <location>
        <begin position="217"/>
        <end position="265"/>
    </location>
</feature>
<dbReference type="OrthoDB" id="9813903at2"/>
<dbReference type="Proteomes" id="UP000197535">
    <property type="component" value="Unassembled WGS sequence"/>
</dbReference>
<dbReference type="CDD" id="cd01949">
    <property type="entry name" value="GGDEF"/>
    <property type="match status" value="1"/>
</dbReference>
<evidence type="ECO:0000256" key="1">
    <source>
        <dbReference type="ARBA" id="ARBA00012528"/>
    </source>
</evidence>